<reference evidence="2" key="1">
    <citation type="journal article" date="2019" name="Toxins">
        <title>Detection of Abrin-Like and Prepropulchellin-Like Toxin Genes and Transcripts Using Whole Genome Sequencing and Full-Length Transcript Sequencing of Abrus precatorius.</title>
        <authorList>
            <person name="Hovde B.T."/>
            <person name="Daligault H.E."/>
            <person name="Hanschen E.R."/>
            <person name="Kunde Y.A."/>
            <person name="Johnson M.B."/>
            <person name="Starkenburg S.R."/>
            <person name="Johnson S.L."/>
        </authorList>
    </citation>
    <scope>NUCLEOTIDE SEQUENCE [LARGE SCALE GENOMIC DNA]</scope>
</reference>
<feature type="region of interest" description="Disordered" evidence="1">
    <location>
        <begin position="144"/>
        <end position="172"/>
    </location>
</feature>
<name>A0A8B8K631_ABRPR</name>
<evidence type="ECO:0000313" key="2">
    <source>
        <dbReference type="Proteomes" id="UP000694853"/>
    </source>
</evidence>
<accession>A0A8B8K631</accession>
<dbReference type="Proteomes" id="UP000694853">
    <property type="component" value="Unplaced"/>
</dbReference>
<sequence>MRDVTKDRYFTPLGIPFVGGWNQDYLKNVAFVLLSNRFQKGKSKAEFGAENKMASVSSPKNQVDDHGKPECSNGLDHLDSTQCIERFRKYDAEYTQRLLAKYFTTKSSYGGNMFDEQITIDDEIIKASRLTCLRTYVDPVVGFEDQGSNGSTPPADTQANIPNGKHVVKKNN</sequence>
<evidence type="ECO:0000313" key="3">
    <source>
        <dbReference type="RefSeq" id="XP_027339217.1"/>
    </source>
</evidence>
<keyword evidence="2" id="KW-1185">Reference proteome</keyword>
<dbReference type="GeneID" id="113852986"/>
<feature type="region of interest" description="Disordered" evidence="1">
    <location>
        <begin position="49"/>
        <end position="72"/>
    </location>
</feature>
<feature type="compositionally biased region" description="Polar residues" evidence="1">
    <location>
        <begin position="146"/>
        <end position="161"/>
    </location>
</feature>
<protein>
    <submittedName>
        <fullName evidence="3">Uncharacterized protein LOC113852986</fullName>
    </submittedName>
</protein>
<reference evidence="3" key="2">
    <citation type="submission" date="2025-08" db="UniProtKB">
        <authorList>
            <consortium name="RefSeq"/>
        </authorList>
    </citation>
    <scope>IDENTIFICATION</scope>
    <source>
        <tissue evidence="3">Young leaves</tissue>
    </source>
</reference>
<dbReference type="RefSeq" id="XP_027339217.1">
    <property type="nucleotide sequence ID" value="XM_027483416.1"/>
</dbReference>
<dbReference type="OrthoDB" id="1669448at2759"/>
<dbReference type="AlphaFoldDB" id="A0A8B8K631"/>
<dbReference type="KEGG" id="aprc:113852986"/>
<organism evidence="2 3">
    <name type="scientific">Abrus precatorius</name>
    <name type="common">Indian licorice</name>
    <name type="synonym">Glycine abrus</name>
    <dbReference type="NCBI Taxonomy" id="3816"/>
    <lineage>
        <taxon>Eukaryota</taxon>
        <taxon>Viridiplantae</taxon>
        <taxon>Streptophyta</taxon>
        <taxon>Embryophyta</taxon>
        <taxon>Tracheophyta</taxon>
        <taxon>Spermatophyta</taxon>
        <taxon>Magnoliopsida</taxon>
        <taxon>eudicotyledons</taxon>
        <taxon>Gunneridae</taxon>
        <taxon>Pentapetalae</taxon>
        <taxon>rosids</taxon>
        <taxon>fabids</taxon>
        <taxon>Fabales</taxon>
        <taxon>Fabaceae</taxon>
        <taxon>Papilionoideae</taxon>
        <taxon>50 kb inversion clade</taxon>
        <taxon>NPAAA clade</taxon>
        <taxon>indigoferoid/millettioid clade</taxon>
        <taxon>Abreae</taxon>
        <taxon>Abrus</taxon>
    </lineage>
</organism>
<dbReference type="PANTHER" id="PTHR36078:SF2">
    <property type="entry name" value="OS09G0473966 PROTEIN"/>
    <property type="match status" value="1"/>
</dbReference>
<gene>
    <name evidence="3" type="primary">LOC113852986</name>
</gene>
<evidence type="ECO:0000256" key="1">
    <source>
        <dbReference type="SAM" id="MobiDB-lite"/>
    </source>
</evidence>
<proteinExistence type="predicted"/>
<dbReference type="PANTHER" id="PTHR36078">
    <property type="entry name" value="BNACNNG21220D PROTEIN"/>
    <property type="match status" value="1"/>
</dbReference>